<dbReference type="Gene3D" id="3.40.50.1820">
    <property type="entry name" value="alpha/beta hydrolase"/>
    <property type="match status" value="1"/>
</dbReference>
<dbReference type="SUPFAM" id="SSF53474">
    <property type="entry name" value="alpha/beta-Hydrolases"/>
    <property type="match status" value="1"/>
</dbReference>
<feature type="domain" description="Peptidase S9 prolyl oligopeptidase catalytic" evidence="1">
    <location>
        <begin position="81"/>
        <end position="271"/>
    </location>
</feature>
<dbReference type="Proteomes" id="UP001218246">
    <property type="component" value="Unassembled WGS sequence"/>
</dbReference>
<dbReference type="PANTHER" id="PTHR43265:SF1">
    <property type="entry name" value="ESTERASE ESTD"/>
    <property type="match status" value="1"/>
</dbReference>
<keyword evidence="3" id="KW-1185">Reference proteome</keyword>
<dbReference type="RefSeq" id="WP_278017945.1">
    <property type="nucleotide sequence ID" value="NZ_JARRRY010000001.1"/>
</dbReference>
<dbReference type="InterPro" id="IPR001375">
    <property type="entry name" value="Peptidase_S9_cat"/>
</dbReference>
<dbReference type="EMBL" id="JARULN010000001">
    <property type="protein sequence ID" value="MDG5752911.1"/>
    <property type="molecule type" value="Genomic_DNA"/>
</dbReference>
<evidence type="ECO:0000259" key="1">
    <source>
        <dbReference type="Pfam" id="PF00326"/>
    </source>
</evidence>
<name>A0ABT6H0L4_9BACI</name>
<evidence type="ECO:0000313" key="2">
    <source>
        <dbReference type="EMBL" id="MDG5752911.1"/>
    </source>
</evidence>
<dbReference type="PANTHER" id="PTHR43265">
    <property type="entry name" value="ESTERASE ESTD"/>
    <property type="match status" value="1"/>
</dbReference>
<comment type="caution">
    <text evidence="2">The sequence shown here is derived from an EMBL/GenBank/DDBJ whole genome shotgun (WGS) entry which is preliminary data.</text>
</comment>
<dbReference type="InterPro" id="IPR053145">
    <property type="entry name" value="AB_hydrolase_Est10"/>
</dbReference>
<dbReference type="Pfam" id="PF00326">
    <property type="entry name" value="Peptidase_S9"/>
    <property type="match status" value="1"/>
</dbReference>
<sequence>MIYHITYISNNLRVKGYLGLPPGFIYSFEELQQHITNLYQDTLPITPLTNDLPINKPFGPFPALLYCRGGIGKIGKVKVEWIEQFTQHGYVVFAPSYRGNEGGEGRDEFGGAENEDVLAAYYFLQSLPFTTTISIMGFSRGAINAVQTTVQLHDVHKLILWGGVSNLAQTYEERIDLRRMLKRVLNGSPNKIPQAYKHRSPIYMTQHIQCPVLIMHGTEDVQVDLHHGMDMYHSLLEKQHPVELHLYEGYGHHLTPLVHQQALIRMFEWLEQ</sequence>
<organism evidence="2 3">
    <name type="scientific">Ectobacillus antri</name>
    <dbReference type="NCBI Taxonomy" id="2486280"/>
    <lineage>
        <taxon>Bacteria</taxon>
        <taxon>Bacillati</taxon>
        <taxon>Bacillota</taxon>
        <taxon>Bacilli</taxon>
        <taxon>Bacillales</taxon>
        <taxon>Bacillaceae</taxon>
        <taxon>Ectobacillus</taxon>
    </lineage>
</organism>
<dbReference type="InterPro" id="IPR029058">
    <property type="entry name" value="AB_hydrolase_fold"/>
</dbReference>
<evidence type="ECO:0000313" key="3">
    <source>
        <dbReference type="Proteomes" id="UP001218246"/>
    </source>
</evidence>
<accession>A0ABT6H0L4</accession>
<proteinExistence type="predicted"/>
<reference evidence="2 3" key="1">
    <citation type="submission" date="2023-04" db="EMBL/GenBank/DDBJ databases">
        <title>Ectobacillus antri isolated from activated sludge.</title>
        <authorList>
            <person name="Yan P."/>
            <person name="Liu X."/>
        </authorList>
    </citation>
    <scope>NUCLEOTIDE SEQUENCE [LARGE SCALE GENOMIC DNA]</scope>
    <source>
        <strain evidence="2 3">C18H</strain>
    </source>
</reference>
<gene>
    <name evidence="2" type="ORF">P6P90_02710</name>
</gene>
<protein>
    <submittedName>
        <fullName evidence="2">Prolyl oligopeptidase family serine peptidase</fullName>
    </submittedName>
</protein>